<sequence>MKKYILAGAIALSATLPGSASDKLQTYKSNVEAALADQAIPGAALALVGPEGAIGQMCFGIADLETGAAVTKDTAFTLGSTSKMVIGMAIVQAVEKGIIQLDQKIAPLIDFEIGFKNADQITFSDLAQHRSGIVDREDAYLSKATYYQGADHPTLLGDYLKAYLSESGEHYHAATNFSKHGEYQYSNIGSALAAYALEQAVATPFDKLTTSDIFGPLGMENTAWFLSEYQTDELARPHYDLGMEGFAPNEFYGLATWPDGGLHSSISDFSKFIAMMINAGELSGTRIINKENFDLLFAGLNGDNERGYGLFLEKFRLKGSLPDRTTFWGHTGSDPGVVTFAVYNLDWKRGVLLMLNGEPEEEMVNDFLAASFDLFGLENEFRIAPDHCNNPLRVVID</sequence>
<dbReference type="Gene3D" id="3.40.710.10">
    <property type="entry name" value="DD-peptidase/beta-lactamase superfamily"/>
    <property type="match status" value="1"/>
</dbReference>
<dbReference type="PANTHER" id="PTHR46825:SF9">
    <property type="entry name" value="BETA-LACTAMASE-RELATED DOMAIN-CONTAINING PROTEIN"/>
    <property type="match status" value="1"/>
</dbReference>
<evidence type="ECO:0000256" key="1">
    <source>
        <dbReference type="SAM" id="SignalP"/>
    </source>
</evidence>
<organism evidence="3 4">
    <name type="scientific">Maritalea porphyrae</name>
    <dbReference type="NCBI Taxonomy" id="880732"/>
    <lineage>
        <taxon>Bacteria</taxon>
        <taxon>Pseudomonadati</taxon>
        <taxon>Pseudomonadota</taxon>
        <taxon>Alphaproteobacteria</taxon>
        <taxon>Hyphomicrobiales</taxon>
        <taxon>Devosiaceae</taxon>
        <taxon>Maritalea</taxon>
    </lineage>
</organism>
<keyword evidence="1" id="KW-0732">Signal</keyword>
<name>A0ABQ5URY0_9HYPH</name>
<dbReference type="Proteomes" id="UP001161405">
    <property type="component" value="Unassembled WGS sequence"/>
</dbReference>
<reference evidence="3" key="1">
    <citation type="journal article" date="2014" name="Int. J. Syst. Evol. Microbiol.">
        <title>Complete genome of a new Firmicutes species belonging to the dominant human colonic microbiota ('Ruminococcus bicirculans') reveals two chromosomes and a selective capacity to utilize plant glucans.</title>
        <authorList>
            <consortium name="NISC Comparative Sequencing Program"/>
            <person name="Wegmann U."/>
            <person name="Louis P."/>
            <person name="Goesmann A."/>
            <person name="Henrissat B."/>
            <person name="Duncan S.H."/>
            <person name="Flint H.J."/>
        </authorList>
    </citation>
    <scope>NUCLEOTIDE SEQUENCE</scope>
    <source>
        <strain evidence="3">NBRC 107169</strain>
    </source>
</reference>
<dbReference type="EMBL" id="BSNI01000002">
    <property type="protein sequence ID" value="GLQ17136.1"/>
    <property type="molecule type" value="Genomic_DNA"/>
</dbReference>
<reference evidence="3" key="2">
    <citation type="submission" date="2023-01" db="EMBL/GenBank/DDBJ databases">
        <title>Draft genome sequence of Maritalea porphyrae strain NBRC 107169.</title>
        <authorList>
            <person name="Sun Q."/>
            <person name="Mori K."/>
        </authorList>
    </citation>
    <scope>NUCLEOTIDE SEQUENCE</scope>
    <source>
        <strain evidence="3">NBRC 107169</strain>
    </source>
</reference>
<dbReference type="Pfam" id="PF00144">
    <property type="entry name" value="Beta-lactamase"/>
    <property type="match status" value="1"/>
</dbReference>
<evidence type="ECO:0000313" key="3">
    <source>
        <dbReference type="EMBL" id="GLQ17136.1"/>
    </source>
</evidence>
<accession>A0ABQ5URY0</accession>
<dbReference type="InterPro" id="IPR012338">
    <property type="entry name" value="Beta-lactam/transpept-like"/>
</dbReference>
<evidence type="ECO:0000259" key="2">
    <source>
        <dbReference type="Pfam" id="PF00144"/>
    </source>
</evidence>
<dbReference type="InterPro" id="IPR050491">
    <property type="entry name" value="AmpC-like"/>
</dbReference>
<keyword evidence="3" id="KW-0378">Hydrolase</keyword>
<gene>
    <name evidence="3" type="ORF">GCM10007879_13850</name>
</gene>
<comment type="caution">
    <text evidence="3">The sequence shown here is derived from an EMBL/GenBank/DDBJ whole genome shotgun (WGS) entry which is preliminary data.</text>
</comment>
<dbReference type="GO" id="GO:0016787">
    <property type="term" value="F:hydrolase activity"/>
    <property type="evidence" value="ECO:0007669"/>
    <property type="project" value="UniProtKB-KW"/>
</dbReference>
<feature type="signal peptide" evidence="1">
    <location>
        <begin position="1"/>
        <end position="20"/>
    </location>
</feature>
<dbReference type="InterPro" id="IPR001466">
    <property type="entry name" value="Beta-lactam-related"/>
</dbReference>
<dbReference type="PANTHER" id="PTHR46825">
    <property type="entry name" value="D-ALANYL-D-ALANINE-CARBOXYPEPTIDASE/ENDOPEPTIDASE AMPH"/>
    <property type="match status" value="1"/>
</dbReference>
<dbReference type="SUPFAM" id="SSF56601">
    <property type="entry name" value="beta-lactamase/transpeptidase-like"/>
    <property type="match status" value="1"/>
</dbReference>
<evidence type="ECO:0000313" key="4">
    <source>
        <dbReference type="Proteomes" id="UP001161405"/>
    </source>
</evidence>
<protein>
    <submittedName>
        <fullName evidence="3">Serine hydrolase</fullName>
    </submittedName>
</protein>
<keyword evidence="4" id="KW-1185">Reference proteome</keyword>
<feature type="domain" description="Beta-lactamase-related" evidence="2">
    <location>
        <begin position="30"/>
        <end position="364"/>
    </location>
</feature>
<dbReference type="RefSeq" id="WP_284363060.1">
    <property type="nucleotide sequence ID" value="NZ_BSNI01000002.1"/>
</dbReference>
<feature type="chain" id="PRO_5045361481" evidence="1">
    <location>
        <begin position="21"/>
        <end position="397"/>
    </location>
</feature>
<proteinExistence type="predicted"/>